<sequence>MTTNAAHAKNSAIDLPMKSVPQKNVKWRVRRTLAHALIRLYAWPTSTSIAECAELAVNETN</sequence>
<dbReference type="AlphaFoldDB" id="A0AAE2RH69"/>
<evidence type="ECO:0000313" key="2">
    <source>
        <dbReference type="Proteomes" id="UP000655037"/>
    </source>
</evidence>
<comment type="caution">
    <text evidence="1">The sequence shown here is derived from an EMBL/GenBank/DDBJ whole genome shotgun (WGS) entry which is preliminary data.</text>
</comment>
<protein>
    <submittedName>
        <fullName evidence="1">Uncharacterized protein</fullName>
    </submittedName>
</protein>
<accession>A0AAE2RH69</accession>
<organism evidence="1 2">
    <name type="scientific">Agrobacterium vitis</name>
    <name type="common">Rhizobium vitis</name>
    <dbReference type="NCBI Taxonomy" id="373"/>
    <lineage>
        <taxon>Bacteria</taxon>
        <taxon>Pseudomonadati</taxon>
        <taxon>Pseudomonadota</taxon>
        <taxon>Alphaproteobacteria</taxon>
        <taxon>Hyphomicrobiales</taxon>
        <taxon>Rhizobiaceae</taxon>
        <taxon>Rhizobium/Agrobacterium group</taxon>
        <taxon>Agrobacterium</taxon>
    </lineage>
</organism>
<evidence type="ECO:0000313" key="1">
    <source>
        <dbReference type="EMBL" id="MBF2717429.1"/>
    </source>
</evidence>
<dbReference type="RefSeq" id="WP_194417136.1">
    <property type="nucleotide sequence ID" value="NZ_JACXXJ020000005.1"/>
</dbReference>
<reference evidence="1" key="1">
    <citation type="submission" date="2020-11" db="EMBL/GenBank/DDBJ databases">
        <title>Agrobacterium vitis strain K377 genome.</title>
        <authorList>
            <person name="Xi H."/>
        </authorList>
    </citation>
    <scope>NUCLEOTIDE SEQUENCE</scope>
    <source>
        <strain evidence="1">K377</strain>
    </source>
</reference>
<proteinExistence type="predicted"/>
<name>A0AAE2RH69_AGRVI</name>
<dbReference type="EMBL" id="JACXXJ020000005">
    <property type="protein sequence ID" value="MBF2717429.1"/>
    <property type="molecule type" value="Genomic_DNA"/>
</dbReference>
<gene>
    <name evidence="1" type="ORF">IEI95_024785</name>
</gene>
<dbReference type="Proteomes" id="UP000655037">
    <property type="component" value="Unassembled WGS sequence"/>
</dbReference>